<comment type="caution">
    <text evidence="1">The sequence shown here is derived from an EMBL/GenBank/DDBJ whole genome shotgun (WGS) entry which is preliminary data.</text>
</comment>
<dbReference type="EMBL" id="VWMK01000004">
    <property type="protein sequence ID" value="KAA3767892.1"/>
    <property type="molecule type" value="Genomic_DNA"/>
</dbReference>
<protein>
    <submittedName>
        <fullName evidence="1">DNA-binding protein</fullName>
    </submittedName>
</protein>
<reference evidence="1 2" key="1">
    <citation type="journal article" date="2019" name="Nat. Med.">
        <title>A library of human gut bacterial isolates paired with longitudinal multiomics data enables mechanistic microbiome research.</title>
        <authorList>
            <person name="Poyet M."/>
            <person name="Groussin M."/>
            <person name="Gibbons S.M."/>
            <person name="Avila-Pacheco J."/>
            <person name="Jiang X."/>
            <person name="Kearney S.M."/>
            <person name="Perrotta A.R."/>
            <person name="Berdy B."/>
            <person name="Zhao S."/>
            <person name="Lieberman T.D."/>
            <person name="Swanson P.K."/>
            <person name="Smith M."/>
            <person name="Roesemann S."/>
            <person name="Alexander J.E."/>
            <person name="Rich S.A."/>
            <person name="Livny J."/>
            <person name="Vlamakis H."/>
            <person name="Clish C."/>
            <person name="Bullock K."/>
            <person name="Deik A."/>
            <person name="Scott J."/>
            <person name="Pierce K.A."/>
            <person name="Xavier R.J."/>
            <person name="Alm E.J."/>
        </authorList>
    </citation>
    <scope>NUCLEOTIDE SEQUENCE [LARGE SCALE GENOMIC DNA]</scope>
    <source>
        <strain evidence="1 2">BIOML-A10</strain>
    </source>
</reference>
<gene>
    <name evidence="1" type="ORF">F3F73_05705</name>
</gene>
<sequence>MANWMTIQKMAQKHDIGESVIRGWANLGYIVSSRIDNVMMIDDDSLTRYLDAHKSKGLSEGYLEKIIKEKVLEREVLLSRFEDELFQLKTQALYQPLFHTIIEELGGLISDDRLREIFLAISHGEPISRVAVRYQMTYAQAVTTYSSILRKLGEHPERIATYRNRVMNDLFGKYGMDNPLNISLEKIVDCHAQNVLKTEAEIITVRDLLRYTSEYGWNKLKSIKGMGRITYEHVIKTLYNANFIVVGEDKSITLSPEIAAMVI</sequence>
<organism evidence="1 2">
    <name type="scientific">Bacteroides salyersiae</name>
    <dbReference type="NCBI Taxonomy" id="291644"/>
    <lineage>
        <taxon>Bacteria</taxon>
        <taxon>Pseudomonadati</taxon>
        <taxon>Bacteroidota</taxon>
        <taxon>Bacteroidia</taxon>
        <taxon>Bacteroidales</taxon>
        <taxon>Bacteroidaceae</taxon>
        <taxon>Bacteroides</taxon>
    </lineage>
</organism>
<evidence type="ECO:0000313" key="1">
    <source>
        <dbReference type="EMBL" id="KAA3767892.1"/>
    </source>
</evidence>
<dbReference type="Gene3D" id="1.10.150.20">
    <property type="entry name" value="5' to 3' exonuclease, C-terminal subdomain"/>
    <property type="match status" value="1"/>
</dbReference>
<dbReference type="GO" id="GO:0003677">
    <property type="term" value="F:DNA binding"/>
    <property type="evidence" value="ECO:0007669"/>
    <property type="project" value="UniProtKB-KW"/>
</dbReference>
<dbReference type="AlphaFoldDB" id="A0A7J4XLV4"/>
<proteinExistence type="predicted"/>
<keyword evidence="1" id="KW-0238">DNA-binding</keyword>
<evidence type="ECO:0000313" key="2">
    <source>
        <dbReference type="Proteomes" id="UP000422221"/>
    </source>
</evidence>
<name>A0A7J4XLV4_9BACE</name>
<dbReference type="RefSeq" id="WP_130058448.1">
    <property type="nucleotide sequence ID" value="NZ_VWMB01000005.1"/>
</dbReference>
<dbReference type="Proteomes" id="UP000422221">
    <property type="component" value="Unassembled WGS sequence"/>
</dbReference>
<accession>A0A7J4XLV4</accession>